<name>A0A1I7HNB8_9BACL</name>
<evidence type="ECO:0000256" key="1">
    <source>
        <dbReference type="HAMAP-Rule" id="MF_00386"/>
    </source>
</evidence>
<keyword evidence="1" id="KW-1003">Cell membrane</keyword>
<dbReference type="GO" id="GO:0005886">
    <property type="term" value="C:plasma membrane"/>
    <property type="evidence" value="ECO:0007669"/>
    <property type="project" value="UniProtKB-SubCell"/>
</dbReference>
<organism evidence="2 3">
    <name type="scientific">Alicyclobacillus macrosporangiidus</name>
    <dbReference type="NCBI Taxonomy" id="392015"/>
    <lineage>
        <taxon>Bacteria</taxon>
        <taxon>Bacillati</taxon>
        <taxon>Bacillota</taxon>
        <taxon>Bacilli</taxon>
        <taxon>Bacillales</taxon>
        <taxon>Alicyclobacillaceae</taxon>
        <taxon>Alicyclobacillus</taxon>
    </lineage>
</organism>
<dbReference type="PANTHER" id="PTHR33383">
    <property type="entry name" value="MEMBRANE PROTEIN INSERTION EFFICIENCY FACTOR-RELATED"/>
    <property type="match status" value="1"/>
</dbReference>
<keyword evidence="1" id="KW-0472">Membrane</keyword>
<proteinExistence type="inferred from homology"/>
<dbReference type="AlphaFoldDB" id="A0A1I7HNB8"/>
<reference evidence="3" key="1">
    <citation type="submission" date="2016-10" db="EMBL/GenBank/DDBJ databases">
        <authorList>
            <person name="Varghese N."/>
        </authorList>
    </citation>
    <scope>NUCLEOTIDE SEQUENCE [LARGE SCALE GENOMIC DNA]</scope>
    <source>
        <strain evidence="3">DSM 17980</strain>
    </source>
</reference>
<dbReference type="STRING" id="392015.SAMN05421543_10510"/>
<dbReference type="NCBIfam" id="TIGR00278">
    <property type="entry name" value="membrane protein insertion efficiency factor YidD"/>
    <property type="match status" value="1"/>
</dbReference>
<evidence type="ECO:0000313" key="2">
    <source>
        <dbReference type="EMBL" id="SFU62202.1"/>
    </source>
</evidence>
<comment type="function">
    <text evidence="1">Could be involved in insertion of integral membrane proteins into the membrane.</text>
</comment>
<dbReference type="SMART" id="SM01234">
    <property type="entry name" value="Haemolytic"/>
    <property type="match status" value="1"/>
</dbReference>
<dbReference type="HAMAP" id="MF_00386">
    <property type="entry name" value="UPF0161_YidD"/>
    <property type="match status" value="1"/>
</dbReference>
<sequence length="72" mass="8247">MRWMMLKLIRFYQVAISPLTPPRCRFVPSCSQYALEAITRFGAWKGGLLALRRLVKCGPWHPGGFDPVPTQK</sequence>
<comment type="subcellular location">
    <subcellularLocation>
        <location evidence="1">Cell membrane</location>
        <topology evidence="1">Peripheral membrane protein</topology>
        <orientation evidence="1">Cytoplasmic side</orientation>
    </subcellularLocation>
</comment>
<comment type="similarity">
    <text evidence="1">Belongs to the UPF0161 family.</text>
</comment>
<keyword evidence="3" id="KW-1185">Reference proteome</keyword>
<gene>
    <name evidence="2" type="ORF">SAMN05421543_10510</name>
</gene>
<dbReference type="InterPro" id="IPR002696">
    <property type="entry name" value="Membr_insert_effic_factor_YidD"/>
</dbReference>
<dbReference type="Proteomes" id="UP000183508">
    <property type="component" value="Unassembled WGS sequence"/>
</dbReference>
<dbReference type="Pfam" id="PF01809">
    <property type="entry name" value="YidD"/>
    <property type="match status" value="1"/>
</dbReference>
<dbReference type="PANTHER" id="PTHR33383:SF1">
    <property type="entry name" value="MEMBRANE PROTEIN INSERTION EFFICIENCY FACTOR-RELATED"/>
    <property type="match status" value="1"/>
</dbReference>
<evidence type="ECO:0000313" key="3">
    <source>
        <dbReference type="Proteomes" id="UP000183508"/>
    </source>
</evidence>
<dbReference type="EMBL" id="FPBV01000005">
    <property type="protein sequence ID" value="SFU62202.1"/>
    <property type="molecule type" value="Genomic_DNA"/>
</dbReference>
<accession>A0A1I7HNB8</accession>
<protein>
    <recommendedName>
        <fullName evidence="1">Putative membrane protein insertion efficiency factor</fullName>
    </recommendedName>
</protein>